<protein>
    <submittedName>
        <fullName evidence="1">Alpha/beta hydrolase fold family protein</fullName>
    </submittedName>
</protein>
<keyword evidence="1" id="KW-0378">Hydrolase</keyword>
<dbReference type="Pfam" id="PF00561">
    <property type="entry name" value="Abhydrolase_1"/>
    <property type="match status" value="1"/>
</dbReference>
<dbReference type="AlphaFoldDB" id="A0A1L6TEI0"/>
<dbReference type="RefSeq" id="WP_017377350.1">
    <property type="nucleotide sequence ID" value="NZ_CP012508.1"/>
</dbReference>
<dbReference type="InterPro" id="IPR000073">
    <property type="entry name" value="AB_hydrolase_1"/>
</dbReference>
<dbReference type="Gene3D" id="3.40.50.1820">
    <property type="entry name" value="alpha/beta hydrolase"/>
    <property type="match status" value="1"/>
</dbReference>
<dbReference type="OrthoDB" id="9780744at2"/>
<dbReference type="PANTHER" id="PTHR46438">
    <property type="entry name" value="ALPHA/BETA-HYDROLASES SUPERFAMILY PROTEIN"/>
    <property type="match status" value="1"/>
</dbReference>
<dbReference type="GO" id="GO:0016787">
    <property type="term" value="F:hydrolase activity"/>
    <property type="evidence" value="ECO:0007669"/>
    <property type="project" value="UniProtKB-KW"/>
</dbReference>
<gene>
    <name evidence="1" type="ORF">KU39_2711</name>
</gene>
<dbReference type="InterPro" id="IPR029058">
    <property type="entry name" value="AB_hydrolase_fold"/>
</dbReference>
<dbReference type="SUPFAM" id="SSF53474">
    <property type="entry name" value="alpha/beta-Hydrolases"/>
    <property type="match status" value="1"/>
</dbReference>
<evidence type="ECO:0000313" key="1">
    <source>
        <dbReference type="EMBL" id="ALB23887.1"/>
    </source>
</evidence>
<reference evidence="1 2" key="1">
    <citation type="journal article" date="2014" name="Genome Announc.">
        <title>Comparative Genome Analysis of Two Isolates of the Fish Pathogen Piscirickettsia salmonis from Different Hosts Reveals Major Differences in Virulence-Associated Secretion Systems.</title>
        <authorList>
            <person name="Bohle H."/>
            <person name="Henriquez P."/>
            <person name="Grothusen H."/>
            <person name="Navas E."/>
            <person name="Sandoval A."/>
            <person name="Bustamante F."/>
            <person name="Bustos P."/>
            <person name="Mancilla M."/>
        </authorList>
    </citation>
    <scope>NUCLEOTIDE SEQUENCE [LARGE SCALE GENOMIC DNA]</scope>
    <source>
        <strain evidence="2">B1-32597</strain>
    </source>
</reference>
<name>A0A1L6TEI0_PISSA</name>
<sequence>MAKKNLVLIHGWGASSWVWQRVCQHLSDEFTICAIDLPGYAQIAAQGARNIQQIAEYILTMMIQKGLKESVVIGWSLGGLIARQVTMMARKQQVQGLITIASPPYFVKENGWNGLNPQQLLAFKQVFAGAETDAGIADILRLKQRFCALQIQGGYKPANFMAWAKRFVAEKVASTALNLGLEILATVDFRALECDFIQPQLHLYGEYDRIALLTLPYYQTTGLDYQVITGAAHLPLLTHVHELAAWIRILSNDKTTV</sequence>
<evidence type="ECO:0000313" key="2">
    <source>
        <dbReference type="Proteomes" id="UP000029558"/>
    </source>
</evidence>
<dbReference type="Proteomes" id="UP000029558">
    <property type="component" value="Chromosome"/>
</dbReference>
<accession>A0A1L6TEI0</accession>
<dbReference type="PANTHER" id="PTHR46438:SF11">
    <property type="entry name" value="LIPASE-RELATED"/>
    <property type="match status" value="1"/>
</dbReference>
<dbReference type="EMBL" id="CP012508">
    <property type="protein sequence ID" value="ALB23887.1"/>
    <property type="molecule type" value="Genomic_DNA"/>
</dbReference>
<organism evidence="1 2">
    <name type="scientific">Piscirickettsia salmonis</name>
    <dbReference type="NCBI Taxonomy" id="1238"/>
    <lineage>
        <taxon>Bacteria</taxon>
        <taxon>Pseudomonadati</taxon>
        <taxon>Pseudomonadota</taxon>
        <taxon>Gammaproteobacteria</taxon>
        <taxon>Thiotrichales</taxon>
        <taxon>Piscirickettsiaceae</taxon>
        <taxon>Piscirickettsia</taxon>
    </lineage>
</organism>
<proteinExistence type="predicted"/>